<feature type="transmembrane region" description="Helical" evidence="3">
    <location>
        <begin position="890"/>
        <end position="914"/>
    </location>
</feature>
<sequence>MGARPDAREEAPVAISVGSVEVDVIPNTQGIYGRLRAGLVPAATRAGEDAGSAAGRSFGAAMQRQVADIGLRIGEEIGQQIANRITASLRDAIRDGVTRGGQTARPAAVRQGDQTAGAFSRALRAHLQAAFRSLPQLQIGADTSEVDADLQAVRVRMETLADKRIGIDISAADAKAEIALIEAELTRLGARHPNVQVRADTARAIAELRLVRAEIDAVDGKRAKIDIDTSGATASIFQLMVALGGVAVLPAIPALAAALGAVASAGVAAAVGVGALAAVAIPGFVAIGGALQAQKQAQDAATNATLRGGQAANQGASRALQMAGAQQALATAERTGARQIAQAQQQVRQAKQAAADAVAQAAQRNAQAARQVQDAERQLAQAQKDSKQAQLDLTAARKQAGQELEDLANRYADAQLSQRDAALSVQEAQLELNRVLADPKATKLQRDQAQLAYDQAVQRLKEQTTETKRLKAEQADAAKKGVEGSDTVRQAQDRLAQAQQQVEDRAQAVRDAQGEAARVQVETARQVAEAQQRVGEATANVAVAQQNAADAVASAQQQIESASISAAGGVDQAALAQEKYQEKLAKLTPAARDTFDAFVDLRSAFSAWSKSLQPAVMPIFTRALEGIKNSLPGLTPLVLAAADGIKELQDRASAGFKKPWWKEFKADLATSIKPAIVGLGVAFGNIFKGMVGIIDAFLPHMDSISGRMQRITSRFADWGTSLKGSPSFERFLAYSSDQGPKVAEALGKIAGAFLAVGQALSPLSGPILTVIGTLADGVVYIAENLPWLVQGLYGAYIAFKLLSLAMSITPLGWLILGLIGLVVAIKYAWDHFKWFRDIVTGVWSGISTAFTTAWTVVLLPTFTAIWGAIQWVGDKATWLWQNIIGPAFKGIALAAGILITAILTVLITPLYLAFQLIATVVTWLWQEAISPAFDGIATVASWLYTNAIKTAFDLISSSFHTVGDTGKWLWQKALSPAFHGIADVAHWLHDSVIKPVFDGISTTIGIVWRTGIRPVFNAIKSAIGKVADAFDDARKAIKTAWDKVKEATKTPINWVLDHVWNKGIVKVWEKVTGWIPGVPKLGKVDLLAQGGTLRGPQPGIYNQPTAIVGEGNPRYPEFVIPTDPKYRSRALALHQAAGTQMLAKGGIIGSATSFLKNPVKTFGNMLKPFLDGARWLSKTSWGKAAIGLPKMAISSLKKLIKDKVSGWFTRDANGLLKFIGKAGKGVSRWTPEVLDALKQLHQPASYLGITLRRMNQESGGNPTAVNLWDSNAKAGYPSTGLMQVIRPTFQHYAGKYRKKGPFMYGVSVDPLANIYSSMRYALAAYGSLPRAYNRAGGYDSGGYLQPGLNLAYNGTGRPEPVFTTAQANALVRRAAAPSGGGGEFTGDLYLDSGEFLGKVRGEVRQEMGAVATALRANRRG</sequence>
<keyword evidence="3" id="KW-0812">Transmembrane</keyword>
<dbReference type="Proteomes" id="UP000186168">
    <property type="component" value="Unassembled WGS sequence"/>
</dbReference>
<name>A0A1R1S802_9ACTN</name>
<dbReference type="SUPFAM" id="SSF53955">
    <property type="entry name" value="Lysozyme-like"/>
    <property type="match status" value="1"/>
</dbReference>
<dbReference type="EMBL" id="ASQP01000469">
    <property type="protein sequence ID" value="OMI34367.1"/>
    <property type="molecule type" value="Genomic_DNA"/>
</dbReference>
<evidence type="ECO:0000256" key="3">
    <source>
        <dbReference type="SAM" id="Phobius"/>
    </source>
</evidence>
<feature type="transmembrane region" description="Helical" evidence="3">
    <location>
        <begin position="811"/>
        <end position="829"/>
    </location>
</feature>
<feature type="transmembrane region" description="Helical" evidence="3">
    <location>
        <begin position="777"/>
        <end position="799"/>
    </location>
</feature>
<protein>
    <recommendedName>
        <fullName evidence="4">Transglycosylase SLT domain-containing protein</fullName>
    </recommendedName>
</protein>
<dbReference type="InterPro" id="IPR023346">
    <property type="entry name" value="Lysozyme-like_dom_sf"/>
</dbReference>
<comment type="caution">
    <text evidence="5">The sequence shown here is derived from an EMBL/GenBank/DDBJ whole genome shotgun (WGS) entry which is preliminary data.</text>
</comment>
<keyword evidence="6" id="KW-1185">Reference proteome</keyword>
<dbReference type="Gene3D" id="1.10.530.10">
    <property type="match status" value="1"/>
</dbReference>
<dbReference type="STRING" id="67365.GCA_001704635_01779"/>
<organism evidence="5 6">
    <name type="scientific">Streptomyces sparsogenes DSM 40356</name>
    <dbReference type="NCBI Taxonomy" id="1331668"/>
    <lineage>
        <taxon>Bacteria</taxon>
        <taxon>Bacillati</taxon>
        <taxon>Actinomycetota</taxon>
        <taxon>Actinomycetes</taxon>
        <taxon>Kitasatosporales</taxon>
        <taxon>Streptomycetaceae</taxon>
        <taxon>Streptomyces</taxon>
    </lineage>
</organism>
<keyword evidence="3" id="KW-1133">Transmembrane helix</keyword>
<evidence type="ECO:0000256" key="2">
    <source>
        <dbReference type="SAM" id="MobiDB-lite"/>
    </source>
</evidence>
<keyword evidence="1" id="KW-0175">Coiled coil</keyword>
<keyword evidence="3" id="KW-0472">Membrane</keyword>
<evidence type="ECO:0000259" key="4">
    <source>
        <dbReference type="Pfam" id="PF01464"/>
    </source>
</evidence>
<accession>A0A1R1S802</accession>
<evidence type="ECO:0000313" key="5">
    <source>
        <dbReference type="EMBL" id="OMI34367.1"/>
    </source>
</evidence>
<dbReference type="Pfam" id="PF01464">
    <property type="entry name" value="SLT"/>
    <property type="match status" value="1"/>
</dbReference>
<feature type="compositionally biased region" description="Basic and acidic residues" evidence="2">
    <location>
        <begin position="464"/>
        <end position="483"/>
    </location>
</feature>
<dbReference type="InterPro" id="IPR008258">
    <property type="entry name" value="Transglycosylase_SLT_dom_1"/>
</dbReference>
<gene>
    <name evidence="5" type="ORF">SPAR_36326</name>
</gene>
<evidence type="ECO:0000256" key="1">
    <source>
        <dbReference type="SAM" id="Coils"/>
    </source>
</evidence>
<dbReference type="CDD" id="cd13402">
    <property type="entry name" value="LT_TF-like"/>
    <property type="match status" value="1"/>
</dbReference>
<feature type="transmembrane region" description="Helical" evidence="3">
    <location>
        <begin position="258"/>
        <end position="287"/>
    </location>
</feature>
<evidence type="ECO:0000313" key="6">
    <source>
        <dbReference type="Proteomes" id="UP000186168"/>
    </source>
</evidence>
<feature type="transmembrane region" description="Helical" evidence="3">
    <location>
        <begin position="231"/>
        <end position="252"/>
    </location>
</feature>
<feature type="transmembrane region" description="Helical" evidence="3">
    <location>
        <begin position="849"/>
        <end position="869"/>
    </location>
</feature>
<reference evidence="5 6" key="1">
    <citation type="submission" date="2013-05" db="EMBL/GenBank/DDBJ databases">
        <title>Genome sequence of Streptomyces sparsogenes DSM 40356.</title>
        <authorList>
            <person name="Coyne S."/>
            <person name="Seebeck F.P."/>
        </authorList>
    </citation>
    <scope>NUCLEOTIDE SEQUENCE [LARGE SCALE GENOMIC DNA]</scope>
    <source>
        <strain evidence="5 6">DSM 40356</strain>
    </source>
</reference>
<feature type="coiled-coil region" evidence="1">
    <location>
        <begin position="340"/>
        <end position="417"/>
    </location>
</feature>
<feature type="domain" description="Transglycosylase SLT" evidence="4">
    <location>
        <begin position="1254"/>
        <end position="1341"/>
    </location>
</feature>
<feature type="region of interest" description="Disordered" evidence="2">
    <location>
        <begin position="464"/>
        <end position="486"/>
    </location>
</feature>
<proteinExistence type="predicted"/>